<proteinExistence type="predicted"/>
<dbReference type="Proteomes" id="UP000439780">
    <property type="component" value="Unassembled WGS sequence"/>
</dbReference>
<feature type="transmembrane region" description="Helical" evidence="4">
    <location>
        <begin position="167"/>
        <end position="188"/>
    </location>
</feature>
<gene>
    <name evidence="6" type="ORF">GRI58_13095</name>
</gene>
<evidence type="ECO:0000259" key="5">
    <source>
        <dbReference type="PROSITE" id="PS50850"/>
    </source>
</evidence>
<dbReference type="Gene3D" id="1.20.1250.20">
    <property type="entry name" value="MFS general substrate transporter like domains"/>
    <property type="match status" value="2"/>
</dbReference>
<evidence type="ECO:0000313" key="6">
    <source>
        <dbReference type="EMBL" id="MXP29744.1"/>
    </source>
</evidence>
<evidence type="ECO:0000313" key="7">
    <source>
        <dbReference type="Proteomes" id="UP000439780"/>
    </source>
</evidence>
<sequence length="400" mass="42587">MVEARQSWAFLGAYALAWAGGSIAYVPFLTILLPSRIAELHDQTDAVWWLSTLAFSGAIMASIANILAGLASDLTRSRRPWVLAGLAVNLFALLQFGRAETPAQFILLIVIWQLSLNMVLAPLAAWAGDCVPDGQKGVLGGLLALAPALGALSSVFVTMAAAGQLGVQLALVAGLVAVFILPVLIFVAPRKVPIDTAPTPVAERRKAIVIPRATAIMWLARFLVQLAESSLFAFLLLFFRSVSEDVSETSVASLFAVVLCMAVPIALLVGRWSDRHGRPILPLAVCAAVSGFGLIAMALSRDLAMVSANYIVFGTATAVFLSLHAAQTLRVLPRSDRRGRDLGFFNLTNTVPSIVMPIFALTLIPALGFPAMMVMLAVLSFIASFLLVLLAKRAASRQQV</sequence>
<feature type="transmembrane region" description="Helical" evidence="4">
    <location>
        <begin position="215"/>
        <end position="239"/>
    </location>
</feature>
<feature type="transmembrane region" description="Helical" evidence="4">
    <location>
        <begin position="370"/>
        <end position="391"/>
    </location>
</feature>
<dbReference type="PANTHER" id="PTHR23528:SF1">
    <property type="entry name" value="MAJOR FACILITATOR SUPERFAMILY (MFS) PROFILE DOMAIN-CONTAINING PROTEIN"/>
    <property type="match status" value="1"/>
</dbReference>
<dbReference type="PANTHER" id="PTHR23528">
    <property type="match status" value="1"/>
</dbReference>
<dbReference type="SUPFAM" id="SSF103473">
    <property type="entry name" value="MFS general substrate transporter"/>
    <property type="match status" value="1"/>
</dbReference>
<feature type="transmembrane region" description="Helical" evidence="4">
    <location>
        <begin position="46"/>
        <end position="68"/>
    </location>
</feature>
<comment type="caution">
    <text evidence="6">The sequence shown here is derived from an EMBL/GenBank/DDBJ whole genome shotgun (WGS) entry which is preliminary data.</text>
</comment>
<feature type="transmembrane region" description="Helical" evidence="4">
    <location>
        <begin position="7"/>
        <end position="26"/>
    </location>
</feature>
<dbReference type="AlphaFoldDB" id="A0A845AJF2"/>
<reference evidence="6 7" key="1">
    <citation type="submission" date="2019-12" db="EMBL/GenBank/DDBJ databases">
        <title>Genomic-based taxomic classification of the family Erythrobacteraceae.</title>
        <authorList>
            <person name="Xu L."/>
        </authorList>
    </citation>
    <scope>NUCLEOTIDE SEQUENCE [LARGE SCALE GENOMIC DNA]</scope>
    <source>
        <strain evidence="6 7">KEMB 9005-328</strain>
    </source>
</reference>
<keyword evidence="3 4" id="KW-0472">Membrane</keyword>
<feature type="transmembrane region" description="Helical" evidence="4">
    <location>
        <begin position="103"/>
        <end position="126"/>
    </location>
</feature>
<evidence type="ECO:0000256" key="1">
    <source>
        <dbReference type="ARBA" id="ARBA00022692"/>
    </source>
</evidence>
<dbReference type="InterPro" id="IPR020846">
    <property type="entry name" value="MFS_dom"/>
</dbReference>
<feature type="transmembrane region" description="Helical" evidence="4">
    <location>
        <begin position="344"/>
        <end position="364"/>
    </location>
</feature>
<dbReference type="InterPro" id="IPR036259">
    <property type="entry name" value="MFS_trans_sf"/>
</dbReference>
<name>A0A845AJF2_9SPHN</name>
<feature type="transmembrane region" description="Helical" evidence="4">
    <location>
        <begin position="311"/>
        <end position="332"/>
    </location>
</feature>
<keyword evidence="2 4" id="KW-1133">Transmembrane helix</keyword>
<feature type="transmembrane region" description="Helical" evidence="4">
    <location>
        <begin position="138"/>
        <end position="161"/>
    </location>
</feature>
<dbReference type="GO" id="GO:0022857">
    <property type="term" value="F:transmembrane transporter activity"/>
    <property type="evidence" value="ECO:0007669"/>
    <property type="project" value="InterPro"/>
</dbReference>
<dbReference type="Pfam" id="PF07690">
    <property type="entry name" value="MFS_1"/>
    <property type="match status" value="1"/>
</dbReference>
<evidence type="ECO:0000256" key="4">
    <source>
        <dbReference type="SAM" id="Phobius"/>
    </source>
</evidence>
<accession>A0A845AJF2</accession>
<evidence type="ECO:0000256" key="2">
    <source>
        <dbReference type="ARBA" id="ARBA00022989"/>
    </source>
</evidence>
<organism evidence="6 7">
    <name type="scientific">Qipengyuania algicida</name>
    <dbReference type="NCBI Taxonomy" id="1836209"/>
    <lineage>
        <taxon>Bacteria</taxon>
        <taxon>Pseudomonadati</taxon>
        <taxon>Pseudomonadota</taxon>
        <taxon>Alphaproteobacteria</taxon>
        <taxon>Sphingomonadales</taxon>
        <taxon>Erythrobacteraceae</taxon>
        <taxon>Qipengyuania</taxon>
    </lineage>
</organism>
<feature type="transmembrane region" description="Helical" evidence="4">
    <location>
        <begin position="281"/>
        <end position="299"/>
    </location>
</feature>
<feature type="transmembrane region" description="Helical" evidence="4">
    <location>
        <begin position="80"/>
        <end position="97"/>
    </location>
</feature>
<feature type="transmembrane region" description="Helical" evidence="4">
    <location>
        <begin position="251"/>
        <end position="269"/>
    </location>
</feature>
<protein>
    <submittedName>
        <fullName evidence="6">MFS transporter</fullName>
    </submittedName>
</protein>
<feature type="domain" description="Major facilitator superfamily (MFS) profile" evidence="5">
    <location>
        <begin position="213"/>
        <end position="400"/>
    </location>
</feature>
<dbReference type="InterPro" id="IPR011701">
    <property type="entry name" value="MFS"/>
</dbReference>
<dbReference type="OrthoDB" id="7428510at2"/>
<keyword evidence="7" id="KW-1185">Reference proteome</keyword>
<dbReference type="EMBL" id="WTYA01000011">
    <property type="protein sequence ID" value="MXP29744.1"/>
    <property type="molecule type" value="Genomic_DNA"/>
</dbReference>
<evidence type="ECO:0000256" key="3">
    <source>
        <dbReference type="ARBA" id="ARBA00023136"/>
    </source>
</evidence>
<dbReference type="PROSITE" id="PS50850">
    <property type="entry name" value="MFS"/>
    <property type="match status" value="1"/>
</dbReference>
<keyword evidence="1 4" id="KW-0812">Transmembrane</keyword>